<dbReference type="AlphaFoldDB" id="A0A7R9CNX3"/>
<proteinExistence type="predicted"/>
<sequence length="415" mass="44925">MESRFGKTTLSTPDRCSNLDRPIIGSLVYCDSSALNHATTKAVHHSSDGSNQLIDNCALHSTSDVVFDCYPHIGKGWGKKAGLPGRESTVALAVPALDCWWKFFFTPHGTLTVSRTLGDTQRLTHLRLSQTKGETSEFKRLRKLLDLYLLGESARKSTGGLLRLCCEEPLLDVCMDKEDLCRFCGAGSWLGDDMFRRITPSSVSLFIVHYSPSSGDCVRIFAVVDDWVHYCVGWGWREVEGEAPSEVAAWHSTAVGAVTPSHHWLGGASHVLPADFLPYLAGLGSDLAGIMGQVYQWCGLPFCSIGDSSRYLPCEVGMSSCAPCIPWTSCPEARMSCGMAAGCGAATYIKQLSCMPGLTGGTCAQVKRGVDELSAKPRYPLQSCSQRGHLGQALQSGQVLQVLEGHHACHCNTQV</sequence>
<evidence type="ECO:0000313" key="1">
    <source>
        <dbReference type="EMBL" id="CAD7398807.1"/>
    </source>
</evidence>
<gene>
    <name evidence="1" type="ORF">TPSB3V08_LOCUS1884</name>
</gene>
<dbReference type="EMBL" id="OD000687">
    <property type="protein sequence ID" value="CAD7398807.1"/>
    <property type="molecule type" value="Genomic_DNA"/>
</dbReference>
<reference evidence="1" key="1">
    <citation type="submission" date="2020-11" db="EMBL/GenBank/DDBJ databases">
        <authorList>
            <person name="Tran Van P."/>
        </authorList>
    </citation>
    <scope>NUCLEOTIDE SEQUENCE</scope>
</reference>
<name>A0A7R9CNX3_TIMPO</name>
<accession>A0A7R9CNX3</accession>
<organism evidence="1">
    <name type="scientific">Timema poppense</name>
    <name type="common">Walking stick</name>
    <dbReference type="NCBI Taxonomy" id="170557"/>
    <lineage>
        <taxon>Eukaryota</taxon>
        <taxon>Metazoa</taxon>
        <taxon>Ecdysozoa</taxon>
        <taxon>Arthropoda</taxon>
        <taxon>Hexapoda</taxon>
        <taxon>Insecta</taxon>
        <taxon>Pterygota</taxon>
        <taxon>Neoptera</taxon>
        <taxon>Polyneoptera</taxon>
        <taxon>Phasmatodea</taxon>
        <taxon>Timematodea</taxon>
        <taxon>Timematoidea</taxon>
        <taxon>Timematidae</taxon>
        <taxon>Timema</taxon>
    </lineage>
</organism>
<protein>
    <submittedName>
        <fullName evidence="1">Uncharacterized protein</fullName>
    </submittedName>
</protein>